<evidence type="ECO:0000259" key="3">
    <source>
        <dbReference type="PROSITE" id="PS51717"/>
    </source>
</evidence>
<keyword evidence="1" id="KW-0175">Coiled coil</keyword>
<organism evidence="4 5">
    <name type="scientific">Adineta ricciae</name>
    <name type="common">Rotifer</name>
    <dbReference type="NCBI Taxonomy" id="249248"/>
    <lineage>
        <taxon>Eukaryota</taxon>
        <taxon>Metazoa</taxon>
        <taxon>Spiralia</taxon>
        <taxon>Gnathifera</taxon>
        <taxon>Rotifera</taxon>
        <taxon>Eurotatoria</taxon>
        <taxon>Bdelloidea</taxon>
        <taxon>Adinetida</taxon>
        <taxon>Adinetidae</taxon>
        <taxon>Adineta</taxon>
    </lineage>
</organism>
<dbReference type="OrthoDB" id="1597724at2759"/>
<dbReference type="PROSITE" id="PS50105">
    <property type="entry name" value="SAM_DOMAIN"/>
    <property type="match status" value="1"/>
</dbReference>
<dbReference type="Proteomes" id="UP000663852">
    <property type="component" value="Unassembled WGS sequence"/>
</dbReference>
<dbReference type="InterPro" id="IPR027417">
    <property type="entry name" value="P-loop_NTPase"/>
</dbReference>
<dbReference type="GO" id="GO:0005525">
    <property type="term" value="F:GTP binding"/>
    <property type="evidence" value="ECO:0007669"/>
    <property type="project" value="InterPro"/>
</dbReference>
<dbReference type="Pfam" id="PF07647">
    <property type="entry name" value="SAM_2"/>
    <property type="match status" value="1"/>
</dbReference>
<gene>
    <name evidence="4" type="ORF">EDS130_LOCUS35686</name>
</gene>
<dbReference type="InterPro" id="IPR052986">
    <property type="entry name" value="VLIG_GTPase"/>
</dbReference>
<evidence type="ECO:0008006" key="6">
    <source>
        <dbReference type="Google" id="ProtNLM"/>
    </source>
</evidence>
<reference evidence="4" key="1">
    <citation type="submission" date="2021-02" db="EMBL/GenBank/DDBJ databases">
        <authorList>
            <person name="Nowell W R."/>
        </authorList>
    </citation>
    <scope>NUCLEOTIDE SEQUENCE</scope>
</reference>
<feature type="domain" description="SAM" evidence="2">
    <location>
        <begin position="87"/>
        <end position="118"/>
    </location>
</feature>
<dbReference type="InterPro" id="IPR030383">
    <property type="entry name" value="G_VLIG_dom"/>
</dbReference>
<sequence>MVLVLLARHYATDDQIIIDEGQHWLNKKETITDTSTAEADEVEFNNPVPMDTEDAAKSRSTFGMHSTALTTQVTEELAARNIAPELWSIDQVSRWLSSVDLHEFSEAFRQNEIDGSLLLSDGLDDGILTKLIPQIKSQIRFNAERKKLRTKQQEQALTNPKIGTDDIHIKLQSVAISDTVPTKEISSSDYKKSFIVLDAQSNNIQGWKSLPAARIGSKATCFKEDGNVSRNIHLIDLKSLLQDDKCIYSTQVDVQYFDTDDYELLKNWSLCLCSSKNIKLSDGLDQSFNTLVDNPINAQTLIAEIFQNHSLKRYVIDSLKRYQSMMDIIDILPLSKCLLENTSQQSEQQAKIQNFLDIVLTITKSVLLITTNESMSFESQRYFGNFIKKNDLPIPFAYYIWNQQKNYIDYKINFNLLAETMCSTNCPYILQVGSRSTMGLGKTSMLQFIFTDKRMKALNTDGSSSLRDGCIDAVFPSDTVGQKNETYVIFDVHGTINSFNEDIITSIQEFCSLQILYVTKEDLNSKFLNSMMNYSKNIQTKPTVVVIFDPNYDDKRYQAEEVINAFQLEYQSWKYVKWVTAPPAILWQQYDSNKTNKDLARSQRLLKSLNESVKNTDTKMQKQIRCTSIFTIQSYYFTVKTSTNVSPPHNCRFEIENKLEQLFNSLTDQTENLRIATPVIYLNSMIKQCERELSENWDAPQTEVQTRKENLIQERSNIKTINSYTRFFIDLLTKHSYIELLITEKYLEKWRSKFQPTLIGQLTNAKKEALDLNTEIKRLEEFLKSEKNLNSTNKTAFQQKLSQTKLTFKNQHKYLSAVNEKLMNVDLTIGLFCDEIMELYEFTPHLFVSPNLIEDLARSLVNLMLKGFAIHILRGRPLHCYSGLIKKSLGFVGTTKKPPLVLTVIGEQSSAKSSLMNTAFGCNFRVSSGRCTIGIYMSIIHWRSETIVIFDTEGLLSLEEAGSIFDNQMVTMAMLSSHLILINHKGEFNSNLKDLIGMSFYAKVNIQSPIKPKLFFVLRDQADLHSKATFFQQLTLLKTQLQNDIKILDCSIDDELDIQNENVYLLPTAFSHIKNPITNATQCIRCDTFPSEIIKLRDIIFDNITKTTKPQRLQLEKNIRSTTVTTGLNNPQTLSIDPAYADMIQLYTKISSNWSAIDRLGPKLLECKTLYELSIRNRLQMIANDIITKSNVTTHQDGEQLIDQSLLNLSKSNFIDTNRDRIIDQFNAQLSSIVMKAITQAHISFDNKTEESCYPPEIKAKVSSHLEPPIRSAHYLLKQMFEGRLNDLLKKVRVDMAQKQLLDSVQKEFDQKKILLLDDVINRLETNFKSIVEQHHKNLQSAFKTPETIRQKILEFYNHQLPEMQCKKSEKSKKNIFNLLHQFKTETEYKQHLQKYEKHLSESGRQLRNPAAKPSSFWKGFKSLFTGSSDEYSDSIWMKLKDNLEWFSNNSEVSKNKKIFTEIWDTVIRKFEEDIFTLIKSTKSLSSNTRNIQHLFQFIENAIHSQSIISNYDRLEIHILCSDLAVIGLNILINEAIAKEKSEYESNLQNSTNEIKECKDNLLKQYTAMKDSFELGQTLAETIGIQIIDEIIKLLERRIIKEIREEIFRSQFINHEAIQQQAYEQSINQANGENILKYVYDINRYFIELSLSEIKIAARTITHKHTLSLQSLISSALNGANTFVQEKTHENTEELKNGIRQTLIDLSNLELTGSEGAGLYSIFSLNNIVSMPIIDNNLFKKGFSHILIHHQNIAEKVRDITKNLEVEAFQSCKDSILQKLGCQARCPGCGAKCSKQEPHDEEDVEIWQDSNTNHPQNFHFANAFHGWVYHGLSTPCLELCYQRWTTIGVYVPKTNLLNVAQDSKNDDEDKGETVFPKAKYYNVNHSTWYNDLKQQSTEGNACREIIPPPEQRRAWMVVRHTLVNHFKHVMVDNKEYDNKLYPTNVVSLPADFEPQWKDEDFE</sequence>
<dbReference type="Gene3D" id="3.40.50.300">
    <property type="entry name" value="P-loop containing nucleotide triphosphate hydrolases"/>
    <property type="match status" value="1"/>
</dbReference>
<evidence type="ECO:0000313" key="5">
    <source>
        <dbReference type="Proteomes" id="UP000663852"/>
    </source>
</evidence>
<proteinExistence type="predicted"/>
<dbReference type="Gene3D" id="1.10.150.50">
    <property type="entry name" value="Transcription Factor, Ets-1"/>
    <property type="match status" value="1"/>
</dbReference>
<dbReference type="Pfam" id="PF25683">
    <property type="entry name" value="URGCP_GTPase"/>
    <property type="match status" value="1"/>
</dbReference>
<dbReference type="PROSITE" id="PS51717">
    <property type="entry name" value="G_VLIG"/>
    <property type="match status" value="1"/>
</dbReference>
<evidence type="ECO:0000259" key="2">
    <source>
        <dbReference type="PROSITE" id="PS50105"/>
    </source>
</evidence>
<evidence type="ECO:0000256" key="1">
    <source>
        <dbReference type="SAM" id="Coils"/>
    </source>
</evidence>
<dbReference type="EMBL" id="CAJNOJ010000317">
    <property type="protein sequence ID" value="CAF1395013.1"/>
    <property type="molecule type" value="Genomic_DNA"/>
</dbReference>
<accession>A0A815KME1</accession>
<evidence type="ECO:0000313" key="4">
    <source>
        <dbReference type="EMBL" id="CAF1395013.1"/>
    </source>
</evidence>
<feature type="coiled-coil region" evidence="1">
    <location>
        <begin position="1534"/>
        <end position="1561"/>
    </location>
</feature>
<comment type="caution">
    <text evidence="4">The sequence shown here is derived from an EMBL/GenBank/DDBJ whole genome shotgun (WGS) entry which is preliminary data.</text>
</comment>
<name>A0A815KME1_ADIRI</name>
<dbReference type="SUPFAM" id="SSF52540">
    <property type="entry name" value="P-loop containing nucleoside triphosphate hydrolases"/>
    <property type="match status" value="1"/>
</dbReference>
<dbReference type="InterPro" id="IPR001660">
    <property type="entry name" value="SAM"/>
</dbReference>
<protein>
    <recommendedName>
        <fullName evidence="6">VLIG-type G domain-containing protein</fullName>
    </recommendedName>
</protein>
<dbReference type="PANTHER" id="PTHR14819:SF25">
    <property type="entry name" value="CHROMOSOME UNDETERMINED SCAFFOLD_52, WHOLE GENOME SHOTGUN SEQUENCE"/>
    <property type="match status" value="1"/>
</dbReference>
<dbReference type="SUPFAM" id="SSF47769">
    <property type="entry name" value="SAM/Pointed domain"/>
    <property type="match status" value="1"/>
</dbReference>
<dbReference type="InterPro" id="IPR013761">
    <property type="entry name" value="SAM/pointed_sf"/>
</dbReference>
<dbReference type="PANTHER" id="PTHR14819">
    <property type="entry name" value="GTP-BINDING"/>
    <property type="match status" value="1"/>
</dbReference>
<feature type="domain" description="VLIG-type G" evidence="3">
    <location>
        <begin position="896"/>
        <end position="994"/>
    </location>
</feature>